<accession>A0A2H0KRD5</accession>
<dbReference type="PANTHER" id="PTHR42730:SF1">
    <property type="entry name" value="2-OXOGLUTARATE SYNTHASE SUBUNIT KORC"/>
    <property type="match status" value="1"/>
</dbReference>
<dbReference type="InterPro" id="IPR002869">
    <property type="entry name" value="Pyrv_flavodox_OxRed_cen"/>
</dbReference>
<dbReference type="GO" id="GO:0016903">
    <property type="term" value="F:oxidoreductase activity, acting on the aldehyde or oxo group of donors"/>
    <property type="evidence" value="ECO:0007669"/>
    <property type="project" value="InterPro"/>
</dbReference>
<evidence type="ECO:0000259" key="2">
    <source>
        <dbReference type="Pfam" id="PF01558"/>
    </source>
</evidence>
<dbReference type="InterPro" id="IPR019752">
    <property type="entry name" value="Pyrv/ketoisovalerate_OxRed_cat"/>
</dbReference>
<sequence length="158" mass="17661">MKVEILLVGEGGQGVQTLGDILAKAAYNDGYWPYSKCGYTPAARGGEVIASVIIADETQIYPLVEKADYIFILSRNESLEFVKNKITEKTRIVSVDAAFPKTIKIKHPIIVKNEDKEIPLNIFMLKIIQKIITVPSTKSVEKAIQDILGKKRVEREKN</sequence>
<comment type="caution">
    <text evidence="3">The sequence shown here is derived from an EMBL/GenBank/DDBJ whole genome shotgun (WGS) entry which is preliminary data.</text>
</comment>
<dbReference type="InterPro" id="IPR052554">
    <property type="entry name" value="2-oxoglutarate_synth_KorC"/>
</dbReference>
<dbReference type="Proteomes" id="UP000231550">
    <property type="component" value="Unassembled WGS sequence"/>
</dbReference>
<name>A0A2H0KRD5_9BACT</name>
<organism evidence="3 4">
    <name type="scientific">Candidatus Portnoybacteria bacterium CG11_big_fil_rev_8_21_14_0_20_44_10</name>
    <dbReference type="NCBI Taxonomy" id="1974818"/>
    <lineage>
        <taxon>Bacteria</taxon>
        <taxon>Candidatus Portnoyibacteriota</taxon>
    </lineage>
</organism>
<keyword evidence="1" id="KW-0560">Oxidoreductase</keyword>
<proteinExistence type="predicted"/>
<dbReference type="EMBL" id="PCVN01000015">
    <property type="protein sequence ID" value="PIQ74720.1"/>
    <property type="molecule type" value="Genomic_DNA"/>
</dbReference>
<gene>
    <name evidence="3" type="ORF">COV85_00550</name>
</gene>
<evidence type="ECO:0000313" key="3">
    <source>
        <dbReference type="EMBL" id="PIQ74720.1"/>
    </source>
</evidence>
<dbReference type="Pfam" id="PF01558">
    <property type="entry name" value="POR"/>
    <property type="match status" value="1"/>
</dbReference>
<dbReference type="AlphaFoldDB" id="A0A2H0KRD5"/>
<protein>
    <recommendedName>
        <fullName evidence="2">Pyruvate/ketoisovalerate oxidoreductase catalytic domain-containing protein</fullName>
    </recommendedName>
</protein>
<dbReference type="PANTHER" id="PTHR42730">
    <property type="entry name" value="2-OXOGLUTARATE SYNTHASE SUBUNIT KORC"/>
    <property type="match status" value="1"/>
</dbReference>
<dbReference type="SUPFAM" id="SSF53323">
    <property type="entry name" value="Pyruvate-ferredoxin oxidoreductase, PFOR, domain III"/>
    <property type="match status" value="1"/>
</dbReference>
<evidence type="ECO:0000256" key="1">
    <source>
        <dbReference type="ARBA" id="ARBA00023002"/>
    </source>
</evidence>
<feature type="domain" description="Pyruvate/ketoisovalerate oxidoreductase catalytic" evidence="2">
    <location>
        <begin position="11"/>
        <end position="150"/>
    </location>
</feature>
<dbReference type="Gene3D" id="3.40.920.10">
    <property type="entry name" value="Pyruvate-ferredoxin oxidoreductase, PFOR, domain III"/>
    <property type="match status" value="1"/>
</dbReference>
<reference evidence="3 4" key="1">
    <citation type="submission" date="2017-09" db="EMBL/GenBank/DDBJ databases">
        <title>Depth-based differentiation of microbial function through sediment-hosted aquifers and enrichment of novel symbionts in the deep terrestrial subsurface.</title>
        <authorList>
            <person name="Probst A.J."/>
            <person name="Ladd B."/>
            <person name="Jarett J.K."/>
            <person name="Geller-Mcgrath D.E."/>
            <person name="Sieber C.M."/>
            <person name="Emerson J.B."/>
            <person name="Anantharaman K."/>
            <person name="Thomas B.C."/>
            <person name="Malmstrom R."/>
            <person name="Stieglmeier M."/>
            <person name="Klingl A."/>
            <person name="Woyke T."/>
            <person name="Ryan C.M."/>
            <person name="Banfield J.F."/>
        </authorList>
    </citation>
    <scope>NUCLEOTIDE SEQUENCE [LARGE SCALE GENOMIC DNA]</scope>
    <source>
        <strain evidence="3">CG11_big_fil_rev_8_21_14_0_20_44_10</strain>
    </source>
</reference>
<evidence type="ECO:0000313" key="4">
    <source>
        <dbReference type="Proteomes" id="UP000231550"/>
    </source>
</evidence>